<evidence type="ECO:0000313" key="2">
    <source>
        <dbReference type="Proteomes" id="UP000238390"/>
    </source>
</evidence>
<dbReference type="AlphaFoldDB" id="A0A2R3IY29"/>
<reference evidence="1 2" key="1">
    <citation type="submission" date="2018-02" db="EMBL/GenBank/DDBJ databases">
        <title>FDA/CDC Antimicrobial Resistant Isolate Bank Genome Sequencing.</title>
        <authorList>
            <person name="Benahmed F.H."/>
            <person name="Lutgring J.D."/>
            <person name="Yoo B."/>
            <person name="Machado M."/>
            <person name="Brown A."/>
            <person name="McAllister G."/>
            <person name="Perry A."/>
            <person name="Halpin A.L."/>
            <person name="Vavikolanu K."/>
            <person name="Ott S."/>
            <person name="Zhao X."/>
            <person name="Tallon L.J."/>
            <person name="Sadzewicz L."/>
            <person name="Aluvathingal J."/>
            <person name="Nadendla S."/>
            <person name="Voskania-kordi A."/>
            <person name="Simonyan V."/>
            <person name="Patel J."/>
            <person name="Shawar R.M."/>
        </authorList>
    </citation>
    <scope>NUCLEOTIDE SEQUENCE [LARGE SCALE GENOMIC DNA]</scope>
    <source>
        <strain evidence="1 2">AR_0356</strain>
    </source>
</reference>
<organism evidence="1 2">
    <name type="scientific">Pseudomonas paraeruginosa</name>
    <dbReference type="NCBI Taxonomy" id="2994495"/>
    <lineage>
        <taxon>Bacteria</taxon>
        <taxon>Pseudomonadati</taxon>
        <taxon>Pseudomonadota</taxon>
        <taxon>Gammaproteobacteria</taxon>
        <taxon>Pseudomonadales</taxon>
        <taxon>Pseudomonadaceae</taxon>
        <taxon>Pseudomonas</taxon>
    </lineage>
</organism>
<dbReference type="Proteomes" id="UP000238390">
    <property type="component" value="Chromosome"/>
</dbReference>
<sequence>MGRCSLASTIACVQTAKQRQIPPKKTHQMADGGEFAPPATGCHGAHICTARSRPATRGNAGPALCGGI</sequence>
<gene>
    <name evidence="1" type="ORF">CSB93_2111</name>
</gene>
<proteinExistence type="predicted"/>
<evidence type="ECO:0000313" key="1">
    <source>
        <dbReference type="EMBL" id="AVK06822.1"/>
    </source>
</evidence>
<protein>
    <submittedName>
        <fullName evidence="1">Iron-sulfur protein</fullName>
    </submittedName>
</protein>
<dbReference type="EMBL" id="CP027169">
    <property type="protein sequence ID" value="AVK06822.1"/>
    <property type="molecule type" value="Genomic_DNA"/>
</dbReference>
<keyword evidence="2" id="KW-1185">Reference proteome</keyword>
<accession>A0A2R3IY29</accession>
<name>A0A2R3IY29_9PSED</name>